<organism evidence="2 3">
    <name type="scientific">Echria macrotheca</name>
    <dbReference type="NCBI Taxonomy" id="438768"/>
    <lineage>
        <taxon>Eukaryota</taxon>
        <taxon>Fungi</taxon>
        <taxon>Dikarya</taxon>
        <taxon>Ascomycota</taxon>
        <taxon>Pezizomycotina</taxon>
        <taxon>Sordariomycetes</taxon>
        <taxon>Sordariomycetidae</taxon>
        <taxon>Sordariales</taxon>
        <taxon>Schizotheciaceae</taxon>
        <taxon>Echria</taxon>
    </lineage>
</organism>
<feature type="region of interest" description="Disordered" evidence="1">
    <location>
        <begin position="46"/>
        <end position="66"/>
    </location>
</feature>
<accession>A0AAJ0B7R0</accession>
<name>A0AAJ0B7R0_9PEZI</name>
<comment type="caution">
    <text evidence="2">The sequence shown here is derived from an EMBL/GenBank/DDBJ whole genome shotgun (WGS) entry which is preliminary data.</text>
</comment>
<reference evidence="2" key="1">
    <citation type="submission" date="2023-06" db="EMBL/GenBank/DDBJ databases">
        <title>Genome-scale phylogeny and comparative genomics of the fungal order Sordariales.</title>
        <authorList>
            <consortium name="Lawrence Berkeley National Laboratory"/>
            <person name="Hensen N."/>
            <person name="Bonometti L."/>
            <person name="Westerberg I."/>
            <person name="Brannstrom I.O."/>
            <person name="Guillou S."/>
            <person name="Cros-Aarteil S."/>
            <person name="Calhoun S."/>
            <person name="Haridas S."/>
            <person name="Kuo A."/>
            <person name="Mondo S."/>
            <person name="Pangilinan J."/>
            <person name="Riley R."/>
            <person name="Labutti K."/>
            <person name="Andreopoulos B."/>
            <person name="Lipzen A."/>
            <person name="Chen C."/>
            <person name="Yanf M."/>
            <person name="Daum C."/>
            <person name="Ng V."/>
            <person name="Clum A."/>
            <person name="Steindorff A."/>
            <person name="Ohm R."/>
            <person name="Martin F."/>
            <person name="Silar P."/>
            <person name="Natvig D."/>
            <person name="Lalanne C."/>
            <person name="Gautier V."/>
            <person name="Ament-Velasquez S.L."/>
            <person name="Kruys A."/>
            <person name="Hutchinson M.I."/>
            <person name="Powell A.J."/>
            <person name="Barry K."/>
            <person name="Miller A.N."/>
            <person name="Grigoriev I.V."/>
            <person name="Debuchy R."/>
            <person name="Gladieux P."/>
            <person name="Thoren M.H."/>
            <person name="Johannesson H."/>
        </authorList>
    </citation>
    <scope>NUCLEOTIDE SEQUENCE</scope>
    <source>
        <strain evidence="2">PSN4</strain>
    </source>
</reference>
<feature type="compositionally biased region" description="Low complexity" evidence="1">
    <location>
        <begin position="46"/>
        <end position="63"/>
    </location>
</feature>
<evidence type="ECO:0000313" key="3">
    <source>
        <dbReference type="Proteomes" id="UP001239445"/>
    </source>
</evidence>
<proteinExistence type="predicted"/>
<protein>
    <submittedName>
        <fullName evidence="2">Uncharacterized protein</fullName>
    </submittedName>
</protein>
<evidence type="ECO:0000256" key="1">
    <source>
        <dbReference type="SAM" id="MobiDB-lite"/>
    </source>
</evidence>
<dbReference type="EMBL" id="MU839844">
    <property type="protein sequence ID" value="KAK1750936.1"/>
    <property type="molecule type" value="Genomic_DNA"/>
</dbReference>
<gene>
    <name evidence="2" type="ORF">QBC47DRAFT_308958</name>
</gene>
<keyword evidence="3" id="KW-1185">Reference proteome</keyword>
<sequence length="236" mass="26272">MYHLQGRPDSPPAIPSIKTAVAANLGSSLFLFQGLETVSPHIFNEASLQPPSRSASPASSRQSFETMGSASKARRSWFGSVRFLMVPQNLHQRLTPKQSSKPATPQCESFLLTLSCSTCARRNARTGRHETCSTQSEFNFSGGRYAFLGPADAKKAKFKYARDMEERVLELDLCDFANYARVRRTEEVLKTHMGDPYMAAEQGSELRPVNVAELLEGLRRAGVEVQEPVKKATREW</sequence>
<evidence type="ECO:0000313" key="2">
    <source>
        <dbReference type="EMBL" id="KAK1750936.1"/>
    </source>
</evidence>
<dbReference type="Proteomes" id="UP001239445">
    <property type="component" value="Unassembled WGS sequence"/>
</dbReference>
<dbReference type="AlphaFoldDB" id="A0AAJ0B7R0"/>